<dbReference type="Proteomes" id="UP001234202">
    <property type="component" value="Unassembled WGS sequence"/>
</dbReference>
<proteinExistence type="predicted"/>
<evidence type="ECO:0000313" key="2">
    <source>
        <dbReference type="Proteomes" id="UP001234202"/>
    </source>
</evidence>
<name>A0ACC2XUK6_9TREE</name>
<comment type="caution">
    <text evidence="1">The sequence shown here is derived from an EMBL/GenBank/DDBJ whole genome shotgun (WGS) entry which is preliminary data.</text>
</comment>
<reference evidence="1" key="1">
    <citation type="submission" date="2023-04" db="EMBL/GenBank/DDBJ databases">
        <title>Draft Genome sequencing of Naganishia species isolated from polar environments using Oxford Nanopore Technology.</title>
        <authorList>
            <person name="Leo P."/>
            <person name="Venkateswaran K."/>
        </authorList>
    </citation>
    <scope>NUCLEOTIDE SEQUENCE</scope>
    <source>
        <strain evidence="1">DBVPG 5303</strain>
    </source>
</reference>
<accession>A0ACC2XUK6</accession>
<protein>
    <submittedName>
        <fullName evidence="1">Uncharacterized protein</fullName>
    </submittedName>
</protein>
<gene>
    <name evidence="1" type="ORF">QFC24_000967</name>
</gene>
<sequence>MPNRFTSKATAVQLREALEALELDPRGKKDTLLKRLNGAIKRSEVVNLSHTDTNDSDKPDEEEEDATRVEDELDDAATSIGSEISAPSEGDRSRSSHTFASRETMQETDAGSGDNASRENGQPYGGGVSCEKEGKTAVSMESVTTTRRESNTSTTEANAASQTQSELDFKVRQLPGKKLVVIDKFHSYVRPMWQPKLTKFCTGLTGIQQETIESAPTFPEMIKLLEKWLEGHDLLVGGKLRDKACWCTDGPWDLRDFVPKQLHITPLKPDPYPAYLRGPVLNVKDACHYVLSDLWYTSELEKSAVLEAKYRATLEETRRKADEARLKTGSLGTGVQKPVLARPPPPESLVQKRLRNRPRLCSTGSWALSLKGMKMPKFQLTITGQLAALDLGEFQGQQHSGIDDAMNIARVVIELAKRNVLLDINEKPYQPQRFDWMGKPGQVFWNAKIPLE</sequence>
<evidence type="ECO:0000313" key="1">
    <source>
        <dbReference type="EMBL" id="KAJ9127558.1"/>
    </source>
</evidence>
<keyword evidence="2" id="KW-1185">Reference proteome</keyword>
<dbReference type="EMBL" id="JASBWV010000002">
    <property type="protein sequence ID" value="KAJ9127558.1"/>
    <property type="molecule type" value="Genomic_DNA"/>
</dbReference>
<organism evidence="1 2">
    <name type="scientific">Naganishia onofrii</name>
    <dbReference type="NCBI Taxonomy" id="1851511"/>
    <lineage>
        <taxon>Eukaryota</taxon>
        <taxon>Fungi</taxon>
        <taxon>Dikarya</taxon>
        <taxon>Basidiomycota</taxon>
        <taxon>Agaricomycotina</taxon>
        <taxon>Tremellomycetes</taxon>
        <taxon>Filobasidiales</taxon>
        <taxon>Filobasidiaceae</taxon>
        <taxon>Naganishia</taxon>
    </lineage>
</organism>